<dbReference type="GO" id="GO:0045335">
    <property type="term" value="C:phagocytic vesicle"/>
    <property type="evidence" value="ECO:0007669"/>
    <property type="project" value="TreeGrafter"/>
</dbReference>
<dbReference type="PROSITE" id="PS51419">
    <property type="entry name" value="RAB"/>
    <property type="match status" value="1"/>
</dbReference>
<keyword evidence="3" id="KW-0342">GTP-binding</keyword>
<reference evidence="8" key="1">
    <citation type="submission" date="2025-08" db="UniProtKB">
        <authorList>
            <consortium name="RefSeq"/>
        </authorList>
    </citation>
    <scope>IDENTIFICATION</scope>
</reference>
<dbReference type="GO" id="GO:0005525">
    <property type="term" value="F:GTP binding"/>
    <property type="evidence" value="ECO:0007669"/>
    <property type="project" value="UniProtKB-KW"/>
</dbReference>
<keyword evidence="2" id="KW-0547">Nucleotide-binding</keyword>
<proteinExistence type="inferred from homology"/>
<dbReference type="PROSITE" id="PS51421">
    <property type="entry name" value="RAS"/>
    <property type="match status" value="1"/>
</dbReference>
<sequence length="691" mass="74928">MPNVDEQRIKAIKRAESDLAEEKGDHQGEGEGDPKEESEEASGKIKGRSRFSAALRSLSKSKTKRERELDKSAERETRSAEEEAQETPGELEDVASSISTDSGALGKTKKKSLTRRLLLGGLRKTGKTSTKARPHSLATSDDISVEHLEGGTPPLPSPPGSPTSASSSTLQITISGKKVEAAPPAKKSGKSRPKSDTDYLTPAAEERKPRKKTTTTTVTTRDTSSSTRTTKLLVAKKKPQSPERGESTLPSPSPLPLITTTESSRDTPPRERAPAKPSRVQSASGTGAVRKSQSSSGSSKKLELMQQQQQRGHRLNARPLAEPASTEPQPSGQESLDPSTSPPAADDGISSAESAQTIANPPPVVRFAVGSAVRSPLSAYEAALAAAASQQPNSNSSDSSLRRLSFAQQQLILGDHDSIEGRRETLHYQSVASEYSNQDSESEDESEEQAEAREPESAKPMPAFGDLTMDQEMEPAIMTSTSDKREHLYKILVIGELGTGKTSFIKRYVHQFFSQNYRATIGVDFALKVLQWDANTIVRLQLWDIAGQERFGNMTRVYYKEAVGAFIVFDVTRSGTFDCVSKWKEDLDSKVQLPDGSPIPCILLANKCDQEKQGIITQPEKMDEYVRENGFAGWFETSAKENINIDEAARALVNKILINDKLISADLADGDKFNLSSGDATGSDAKNKCSC</sequence>
<dbReference type="Pfam" id="PF00071">
    <property type="entry name" value="Ras"/>
    <property type="match status" value="1"/>
</dbReference>
<feature type="region of interest" description="Disordered" evidence="6">
    <location>
        <begin position="431"/>
        <end position="465"/>
    </location>
</feature>
<dbReference type="GO" id="GO:0008333">
    <property type="term" value="P:endosome to lysosome transport"/>
    <property type="evidence" value="ECO:0007669"/>
    <property type="project" value="TreeGrafter"/>
</dbReference>
<dbReference type="RefSeq" id="XP_016929979.2">
    <property type="nucleotide sequence ID" value="XM_017074490.4"/>
</dbReference>
<dbReference type="GO" id="GO:0005764">
    <property type="term" value="C:lysosome"/>
    <property type="evidence" value="ECO:0007669"/>
    <property type="project" value="TreeGrafter"/>
</dbReference>
<dbReference type="GO" id="GO:0005802">
    <property type="term" value="C:trans-Golgi network"/>
    <property type="evidence" value="ECO:0007669"/>
    <property type="project" value="InterPro"/>
</dbReference>
<feature type="compositionally biased region" description="Basic and acidic residues" evidence="6">
    <location>
        <begin position="65"/>
        <end position="81"/>
    </location>
</feature>
<dbReference type="PANTHER" id="PTHR47981">
    <property type="entry name" value="RAB FAMILY"/>
    <property type="match status" value="1"/>
</dbReference>
<dbReference type="GO" id="GO:0090385">
    <property type="term" value="P:phagosome-lysosome fusion"/>
    <property type="evidence" value="ECO:0007669"/>
    <property type="project" value="TreeGrafter"/>
</dbReference>
<name>A0AB39Z848_DROSZ</name>
<dbReference type="GeneID" id="108009813"/>
<evidence type="ECO:0000256" key="1">
    <source>
        <dbReference type="ARBA" id="ARBA00006270"/>
    </source>
</evidence>
<dbReference type="InterPro" id="IPR030697">
    <property type="entry name" value="Rab29/Rab38/Rab32"/>
</dbReference>
<dbReference type="CDD" id="cd04107">
    <property type="entry name" value="Rab32_Rab38"/>
    <property type="match status" value="1"/>
</dbReference>
<feature type="region of interest" description="Disordered" evidence="6">
    <location>
        <begin position="1"/>
        <end position="362"/>
    </location>
</feature>
<dbReference type="SUPFAM" id="SSF52540">
    <property type="entry name" value="P-loop containing nucleoside triphosphate hydrolases"/>
    <property type="match status" value="1"/>
</dbReference>
<comment type="similarity">
    <text evidence="1">Belongs to the small GTPase superfamily. Rab family.</text>
</comment>
<accession>A0AB39Z848</accession>
<keyword evidence="4" id="KW-0449">Lipoprotein</keyword>
<dbReference type="InterPro" id="IPR001806">
    <property type="entry name" value="Small_GTPase"/>
</dbReference>
<organism evidence="7 8">
    <name type="scientific">Drosophila suzukii</name>
    <name type="common">Spotted-wing drosophila fruit fly</name>
    <dbReference type="NCBI Taxonomy" id="28584"/>
    <lineage>
        <taxon>Eukaryota</taxon>
        <taxon>Metazoa</taxon>
        <taxon>Ecdysozoa</taxon>
        <taxon>Arthropoda</taxon>
        <taxon>Hexapoda</taxon>
        <taxon>Insecta</taxon>
        <taxon>Pterygota</taxon>
        <taxon>Neoptera</taxon>
        <taxon>Endopterygota</taxon>
        <taxon>Diptera</taxon>
        <taxon>Brachycera</taxon>
        <taxon>Muscomorpha</taxon>
        <taxon>Ephydroidea</taxon>
        <taxon>Drosophilidae</taxon>
        <taxon>Drosophila</taxon>
        <taxon>Sophophora</taxon>
    </lineage>
</organism>
<feature type="compositionally biased region" description="Basic and acidic residues" evidence="6">
    <location>
        <begin position="1"/>
        <end position="35"/>
    </location>
</feature>
<dbReference type="CTD" id="10981"/>
<dbReference type="SMART" id="SM00173">
    <property type="entry name" value="RAS"/>
    <property type="match status" value="1"/>
</dbReference>
<feature type="compositionally biased region" description="Acidic residues" evidence="6">
    <location>
        <begin position="440"/>
        <end position="449"/>
    </location>
</feature>
<dbReference type="SMART" id="SM00175">
    <property type="entry name" value="RAB"/>
    <property type="match status" value="1"/>
</dbReference>
<dbReference type="SMART" id="SM00176">
    <property type="entry name" value="RAN"/>
    <property type="match status" value="1"/>
</dbReference>
<feature type="compositionally biased region" description="Acidic residues" evidence="6">
    <location>
        <begin position="82"/>
        <end position="93"/>
    </location>
</feature>
<evidence type="ECO:0000256" key="2">
    <source>
        <dbReference type="ARBA" id="ARBA00022741"/>
    </source>
</evidence>
<evidence type="ECO:0000313" key="7">
    <source>
        <dbReference type="Proteomes" id="UP001652628"/>
    </source>
</evidence>
<dbReference type="AlphaFoldDB" id="A0AB39Z848"/>
<dbReference type="GO" id="GO:0003924">
    <property type="term" value="F:GTPase activity"/>
    <property type="evidence" value="ECO:0007669"/>
    <property type="project" value="InterPro"/>
</dbReference>
<dbReference type="PRINTS" id="PR00449">
    <property type="entry name" value="RASTRNSFRMNG"/>
</dbReference>
<feature type="compositionally biased region" description="Basic and acidic residues" evidence="6">
    <location>
        <begin position="263"/>
        <end position="274"/>
    </location>
</feature>
<protein>
    <submittedName>
        <fullName evidence="8">Uncharacterized protein Rab32 isoform X1</fullName>
    </submittedName>
</protein>
<dbReference type="GO" id="GO:0005770">
    <property type="term" value="C:late endosome"/>
    <property type="evidence" value="ECO:0007669"/>
    <property type="project" value="TreeGrafter"/>
</dbReference>
<feature type="compositionally biased region" description="Low complexity" evidence="6">
    <location>
        <begin position="214"/>
        <end position="231"/>
    </location>
</feature>
<dbReference type="Proteomes" id="UP001652628">
    <property type="component" value="Chromosome 2R"/>
</dbReference>
<evidence type="ECO:0000256" key="5">
    <source>
        <dbReference type="ARBA" id="ARBA00023289"/>
    </source>
</evidence>
<keyword evidence="7" id="KW-1185">Reference proteome</keyword>
<evidence type="ECO:0000256" key="4">
    <source>
        <dbReference type="ARBA" id="ARBA00023288"/>
    </source>
</evidence>
<dbReference type="PANTHER" id="PTHR47981:SF39">
    <property type="entry name" value="RAS-RELATED PROTEIN RAB"/>
    <property type="match status" value="1"/>
</dbReference>
<feature type="region of interest" description="Disordered" evidence="6">
    <location>
        <begin position="382"/>
        <end position="401"/>
    </location>
</feature>
<dbReference type="InterPro" id="IPR027417">
    <property type="entry name" value="P-loop_NTPase"/>
</dbReference>
<evidence type="ECO:0000256" key="3">
    <source>
        <dbReference type="ARBA" id="ARBA00023134"/>
    </source>
</evidence>
<dbReference type="InterPro" id="IPR005225">
    <property type="entry name" value="Small_GTP-bd"/>
</dbReference>
<dbReference type="NCBIfam" id="TIGR00231">
    <property type="entry name" value="small_GTP"/>
    <property type="match status" value="1"/>
</dbReference>
<dbReference type="SMART" id="SM00174">
    <property type="entry name" value="RHO"/>
    <property type="match status" value="1"/>
</dbReference>
<feature type="compositionally biased region" description="Polar residues" evidence="6">
    <location>
        <begin position="326"/>
        <end position="339"/>
    </location>
</feature>
<evidence type="ECO:0000313" key="8">
    <source>
        <dbReference type="RefSeq" id="XP_016929979.2"/>
    </source>
</evidence>
<keyword evidence="5" id="KW-0636">Prenylation</keyword>
<feature type="compositionally biased region" description="Basic residues" evidence="6">
    <location>
        <begin position="124"/>
        <end position="134"/>
    </location>
</feature>
<dbReference type="Gene3D" id="3.40.50.300">
    <property type="entry name" value="P-loop containing nucleotide triphosphate hydrolases"/>
    <property type="match status" value="1"/>
</dbReference>
<gene>
    <name evidence="8" type="primary">Rab32</name>
</gene>
<evidence type="ECO:0000256" key="6">
    <source>
        <dbReference type="SAM" id="MobiDB-lite"/>
    </source>
</evidence>